<accession>R3JTT7</accession>
<protein>
    <recommendedName>
        <fullName evidence="3">DUF1642 domain-containing protein</fullName>
    </recommendedName>
</protein>
<organism evidence="1 2">
    <name type="scientific">Enterococcus faecalis ATCC 6055</name>
    <dbReference type="NCBI Taxonomy" id="1169311"/>
    <lineage>
        <taxon>Bacteria</taxon>
        <taxon>Bacillati</taxon>
        <taxon>Bacillota</taxon>
        <taxon>Bacilli</taxon>
        <taxon>Lactobacillales</taxon>
        <taxon>Enterococcaceae</taxon>
        <taxon>Enterococcus</taxon>
    </lineage>
</organism>
<evidence type="ECO:0000313" key="1">
    <source>
        <dbReference type="EMBL" id="EOK04606.1"/>
    </source>
</evidence>
<dbReference type="Pfam" id="PF07852">
    <property type="entry name" value="DUF1642"/>
    <property type="match status" value="1"/>
</dbReference>
<reference evidence="1 2" key="1">
    <citation type="submission" date="2013-02" db="EMBL/GenBank/DDBJ databases">
        <title>The Genome Sequence of Enterococcus faecalis ATCC_6055.</title>
        <authorList>
            <consortium name="The Broad Institute Genome Sequencing Platform"/>
            <consortium name="The Broad Institute Genome Sequencing Center for Infectious Disease"/>
            <person name="Earl A.M."/>
            <person name="Gilmore M.S."/>
            <person name="Lebreton F."/>
            <person name="Walker B."/>
            <person name="Young S.K."/>
            <person name="Zeng Q."/>
            <person name="Gargeya S."/>
            <person name="Fitzgerald M."/>
            <person name="Haas B."/>
            <person name="Abouelleil A."/>
            <person name="Alvarado L."/>
            <person name="Arachchi H.M."/>
            <person name="Berlin A.M."/>
            <person name="Chapman S.B."/>
            <person name="Dewar J."/>
            <person name="Goldberg J."/>
            <person name="Griggs A."/>
            <person name="Gujja S."/>
            <person name="Hansen M."/>
            <person name="Howarth C."/>
            <person name="Imamovic A."/>
            <person name="Larimer J."/>
            <person name="McCowan C."/>
            <person name="Murphy C."/>
            <person name="Neiman D."/>
            <person name="Pearson M."/>
            <person name="Priest M."/>
            <person name="Roberts A."/>
            <person name="Saif S."/>
            <person name="Shea T."/>
            <person name="Sisk P."/>
            <person name="Sykes S."/>
            <person name="Wortman J."/>
            <person name="Nusbaum C."/>
            <person name="Birren B."/>
        </authorList>
    </citation>
    <scope>NUCLEOTIDE SEQUENCE [LARGE SCALE GENOMIC DNA]</scope>
    <source>
        <strain evidence="1 2">ATCC 6055</strain>
    </source>
</reference>
<sequence>MNNQKLIDELIYELENVSSKSINKDFEDGYNDALRHVIAIVDEQLDEPKKVVVPPMIAKFIRESDDPIYEICTWADYYGNDGRTCEDSKLSAVINWYGKNSNEFYRAVINGYEVEQEHLYKVVIDHKYLVQLFSGRTDARLVEYEELTNWHESAYKLTEQKIKAIDERYWPFAVKVDGE</sequence>
<proteinExistence type="predicted"/>
<evidence type="ECO:0000313" key="2">
    <source>
        <dbReference type="Proteomes" id="UP000013638"/>
    </source>
</evidence>
<dbReference type="RefSeq" id="WP_010829337.1">
    <property type="nucleotide sequence ID" value="NZ_KB944863.1"/>
</dbReference>
<dbReference type="Proteomes" id="UP000013638">
    <property type="component" value="Unassembled WGS sequence"/>
</dbReference>
<name>R3JTT7_ENTFL</name>
<dbReference type="HOGENOM" id="CLU_099786_1_1_9"/>
<dbReference type="EMBL" id="ASDZ01000061">
    <property type="protein sequence ID" value="EOK04606.1"/>
    <property type="molecule type" value="Genomic_DNA"/>
</dbReference>
<dbReference type="InterPro" id="IPR012865">
    <property type="entry name" value="DUF1642"/>
</dbReference>
<feature type="non-terminal residue" evidence="1">
    <location>
        <position position="179"/>
    </location>
</feature>
<evidence type="ECO:0008006" key="3">
    <source>
        <dbReference type="Google" id="ProtNLM"/>
    </source>
</evidence>
<gene>
    <name evidence="1" type="ORF">WOU_03216</name>
</gene>
<dbReference type="AlphaFoldDB" id="R3JTT7"/>
<comment type="caution">
    <text evidence="1">The sequence shown here is derived from an EMBL/GenBank/DDBJ whole genome shotgun (WGS) entry which is preliminary data.</text>
</comment>